<dbReference type="PANTHER" id="PTHR33420">
    <property type="entry name" value="FIMBRIAL SUBUNIT ELFA-RELATED"/>
    <property type="match status" value="1"/>
</dbReference>
<dbReference type="PANTHER" id="PTHR33420:SF3">
    <property type="entry name" value="FIMBRIAL SUBUNIT ELFA"/>
    <property type="match status" value="1"/>
</dbReference>
<comment type="similarity">
    <text evidence="2">Belongs to the fimbrial protein family.</text>
</comment>
<evidence type="ECO:0000256" key="5">
    <source>
        <dbReference type="SAM" id="SignalP"/>
    </source>
</evidence>
<evidence type="ECO:0000259" key="6">
    <source>
        <dbReference type="Pfam" id="PF00419"/>
    </source>
</evidence>
<dbReference type="InterPro" id="IPR008966">
    <property type="entry name" value="Adhesion_dom_sf"/>
</dbReference>
<dbReference type="GO" id="GO:0009289">
    <property type="term" value="C:pilus"/>
    <property type="evidence" value="ECO:0007669"/>
    <property type="project" value="UniProtKB-SubCell"/>
</dbReference>
<dbReference type="Pfam" id="PF00419">
    <property type="entry name" value="Fimbrial"/>
    <property type="match status" value="1"/>
</dbReference>
<gene>
    <name evidence="7" type="ORF">EC844_13324</name>
</gene>
<evidence type="ECO:0000256" key="3">
    <source>
        <dbReference type="ARBA" id="ARBA00022729"/>
    </source>
</evidence>
<feature type="chain" id="PRO_5020678373" evidence="5">
    <location>
        <begin position="21"/>
        <end position="375"/>
    </location>
</feature>
<evidence type="ECO:0000256" key="1">
    <source>
        <dbReference type="ARBA" id="ARBA00004561"/>
    </source>
</evidence>
<dbReference type="InterPro" id="IPR050263">
    <property type="entry name" value="Bact_Fimbrial_Adh_Pro"/>
</dbReference>
<name>A0A4R1XA85_ACICA</name>
<feature type="signal peptide" evidence="5">
    <location>
        <begin position="1"/>
        <end position="20"/>
    </location>
</feature>
<evidence type="ECO:0000256" key="2">
    <source>
        <dbReference type="ARBA" id="ARBA00006671"/>
    </source>
</evidence>
<accession>A0A4R1XA85</accession>
<dbReference type="InterPro" id="IPR036937">
    <property type="entry name" value="Adhesion_dom_fimbrial_sf"/>
</dbReference>
<sequence length="375" mass="41296">MNIKKTVLFTALFTGGAASYACTPVMNPANFNLGGSNLIINKILDNENIRQIAKDARPNPDRYDTIFDKCDLKQGRQTNSFFTFTDATSSLNAQDKKDFPTPVGNRTFLAIKNASYSTIPSGAKPPKVYMSFAVADPKYEDRKIIITTPGVNYRMLKNNADAESIGLVIDKIYLYIITDKDSVPGLYSINNIKIGQLHAETYTAEGEHLKNSPRVDVNISPGLTFQIKQSTCALDPNNHTINLEPILSRKFTSLNQREGMQYRMLLMDCPDETPGMKFNATVSDNGPQARANTIGLLSNQIATAQGGSNVQVVVLKEDGTGVPISAKNDSQMFFFGELNQEKKIHFPFRVGYQATTLPVTPGDVKAVANINIDYD</sequence>
<evidence type="ECO:0000256" key="4">
    <source>
        <dbReference type="ARBA" id="ARBA00023263"/>
    </source>
</evidence>
<dbReference type="Proteomes" id="UP000294963">
    <property type="component" value="Unassembled WGS sequence"/>
</dbReference>
<feature type="domain" description="Fimbrial-type adhesion" evidence="6">
    <location>
        <begin position="225"/>
        <end position="375"/>
    </location>
</feature>
<dbReference type="AlphaFoldDB" id="A0A4R1XA85"/>
<dbReference type="PROSITE" id="PS51257">
    <property type="entry name" value="PROKAR_LIPOPROTEIN"/>
    <property type="match status" value="1"/>
</dbReference>
<keyword evidence="3 5" id="KW-0732">Signal</keyword>
<reference evidence="7 8" key="1">
    <citation type="submission" date="2019-03" db="EMBL/GenBank/DDBJ databases">
        <title>Genomic analyses of the natural microbiome of Caenorhabditis elegans.</title>
        <authorList>
            <person name="Samuel B."/>
        </authorList>
    </citation>
    <scope>NUCLEOTIDE SEQUENCE [LARGE SCALE GENOMIC DNA]</scope>
    <source>
        <strain evidence="7 8">JUb89</strain>
    </source>
</reference>
<keyword evidence="8" id="KW-1185">Reference proteome</keyword>
<dbReference type="Gene3D" id="2.60.40.1090">
    <property type="entry name" value="Fimbrial-type adhesion domain"/>
    <property type="match status" value="1"/>
</dbReference>
<organism evidence="7 8">
    <name type="scientific">Acinetobacter calcoaceticus</name>
    <dbReference type="NCBI Taxonomy" id="471"/>
    <lineage>
        <taxon>Bacteria</taxon>
        <taxon>Pseudomonadati</taxon>
        <taxon>Pseudomonadota</taxon>
        <taxon>Gammaproteobacteria</taxon>
        <taxon>Moraxellales</taxon>
        <taxon>Moraxellaceae</taxon>
        <taxon>Acinetobacter</taxon>
        <taxon>Acinetobacter calcoaceticus/baumannii complex</taxon>
    </lineage>
</organism>
<proteinExistence type="inferred from homology"/>
<comment type="caution">
    <text evidence="7">The sequence shown here is derived from an EMBL/GenBank/DDBJ whole genome shotgun (WGS) entry which is preliminary data.</text>
</comment>
<evidence type="ECO:0000313" key="7">
    <source>
        <dbReference type="EMBL" id="TCM60464.1"/>
    </source>
</evidence>
<keyword evidence="4" id="KW-0281">Fimbrium</keyword>
<dbReference type="GO" id="GO:0043709">
    <property type="term" value="P:cell adhesion involved in single-species biofilm formation"/>
    <property type="evidence" value="ECO:0007669"/>
    <property type="project" value="TreeGrafter"/>
</dbReference>
<evidence type="ECO:0000313" key="8">
    <source>
        <dbReference type="Proteomes" id="UP000294963"/>
    </source>
</evidence>
<dbReference type="SUPFAM" id="SSF49401">
    <property type="entry name" value="Bacterial adhesins"/>
    <property type="match status" value="1"/>
</dbReference>
<protein>
    <submittedName>
        <fullName evidence="7">Type 1 fimbria pilin</fullName>
    </submittedName>
</protein>
<dbReference type="EMBL" id="SLVJ01000033">
    <property type="protein sequence ID" value="TCM60464.1"/>
    <property type="molecule type" value="Genomic_DNA"/>
</dbReference>
<comment type="subcellular location">
    <subcellularLocation>
        <location evidence="1">Fimbrium</location>
    </subcellularLocation>
</comment>
<dbReference type="InterPro" id="IPR000259">
    <property type="entry name" value="Adhesion_dom_fimbrial"/>
</dbReference>